<name>A0A0E9UFD6_ANGAN</name>
<protein>
    <submittedName>
        <fullName evidence="1">Uncharacterized protein</fullName>
    </submittedName>
</protein>
<dbReference type="EMBL" id="GBXM01043998">
    <property type="protein sequence ID" value="JAH64579.1"/>
    <property type="molecule type" value="Transcribed_RNA"/>
</dbReference>
<proteinExistence type="predicted"/>
<sequence>MRNRHQCSLVVK</sequence>
<reference evidence="1" key="2">
    <citation type="journal article" date="2015" name="Fish Shellfish Immunol.">
        <title>Early steps in the European eel (Anguilla anguilla)-Vibrio vulnificus interaction in the gills: Role of the RtxA13 toxin.</title>
        <authorList>
            <person name="Callol A."/>
            <person name="Pajuelo D."/>
            <person name="Ebbesson L."/>
            <person name="Teles M."/>
            <person name="MacKenzie S."/>
            <person name="Amaro C."/>
        </authorList>
    </citation>
    <scope>NUCLEOTIDE SEQUENCE</scope>
</reference>
<organism evidence="1">
    <name type="scientific">Anguilla anguilla</name>
    <name type="common">European freshwater eel</name>
    <name type="synonym">Muraena anguilla</name>
    <dbReference type="NCBI Taxonomy" id="7936"/>
    <lineage>
        <taxon>Eukaryota</taxon>
        <taxon>Metazoa</taxon>
        <taxon>Chordata</taxon>
        <taxon>Craniata</taxon>
        <taxon>Vertebrata</taxon>
        <taxon>Euteleostomi</taxon>
        <taxon>Actinopterygii</taxon>
        <taxon>Neopterygii</taxon>
        <taxon>Teleostei</taxon>
        <taxon>Anguilliformes</taxon>
        <taxon>Anguillidae</taxon>
        <taxon>Anguilla</taxon>
    </lineage>
</organism>
<reference evidence="1" key="1">
    <citation type="submission" date="2014-11" db="EMBL/GenBank/DDBJ databases">
        <authorList>
            <person name="Amaro Gonzalez C."/>
        </authorList>
    </citation>
    <scope>NUCLEOTIDE SEQUENCE</scope>
</reference>
<accession>A0A0E9UFD6</accession>
<evidence type="ECO:0000313" key="1">
    <source>
        <dbReference type="EMBL" id="JAH64579.1"/>
    </source>
</evidence>